<feature type="region of interest" description="Disordered" evidence="2">
    <location>
        <begin position="736"/>
        <end position="805"/>
    </location>
</feature>
<keyword evidence="1" id="KW-0479">Metal-binding</keyword>
<reference evidence="4" key="1">
    <citation type="submission" date="2022-10" db="EMBL/GenBank/DDBJ databases">
        <authorList>
            <person name="Chen Y."/>
            <person name="Dougan E. K."/>
            <person name="Chan C."/>
            <person name="Rhodes N."/>
            <person name="Thang M."/>
        </authorList>
    </citation>
    <scope>NUCLEOTIDE SEQUENCE</scope>
</reference>
<keyword evidence="1" id="KW-0862">Zinc</keyword>
<keyword evidence="5" id="KW-0645">Protease</keyword>
<feature type="region of interest" description="Disordered" evidence="2">
    <location>
        <begin position="1191"/>
        <end position="1285"/>
    </location>
</feature>
<feature type="region of interest" description="Disordered" evidence="2">
    <location>
        <begin position="695"/>
        <end position="723"/>
    </location>
</feature>
<reference evidence="5 6" key="2">
    <citation type="submission" date="2024-05" db="EMBL/GenBank/DDBJ databases">
        <authorList>
            <person name="Chen Y."/>
            <person name="Shah S."/>
            <person name="Dougan E. K."/>
            <person name="Thang M."/>
            <person name="Chan C."/>
        </authorList>
    </citation>
    <scope>NUCLEOTIDE SEQUENCE [LARGE SCALE GENOMIC DNA]</scope>
</reference>
<feature type="compositionally biased region" description="Basic and acidic residues" evidence="2">
    <location>
        <begin position="740"/>
        <end position="752"/>
    </location>
</feature>
<dbReference type="EMBL" id="CAMXCT010003283">
    <property type="protein sequence ID" value="CAI4003525.1"/>
    <property type="molecule type" value="Genomic_DNA"/>
</dbReference>
<feature type="compositionally biased region" description="Low complexity" evidence="2">
    <location>
        <begin position="695"/>
        <end position="707"/>
    </location>
</feature>
<feature type="region of interest" description="Disordered" evidence="2">
    <location>
        <begin position="819"/>
        <end position="841"/>
    </location>
</feature>
<evidence type="ECO:0000259" key="3">
    <source>
        <dbReference type="PROSITE" id="PS50158"/>
    </source>
</evidence>
<evidence type="ECO:0000256" key="2">
    <source>
        <dbReference type="SAM" id="MobiDB-lite"/>
    </source>
</evidence>
<dbReference type="GO" id="GO:0008233">
    <property type="term" value="F:peptidase activity"/>
    <property type="evidence" value="ECO:0007669"/>
    <property type="project" value="UniProtKB-KW"/>
</dbReference>
<dbReference type="InterPro" id="IPR001878">
    <property type="entry name" value="Znf_CCHC"/>
</dbReference>
<comment type="caution">
    <text evidence="4">The sequence shown here is derived from an EMBL/GenBank/DDBJ whole genome shotgun (WGS) entry which is preliminary data.</text>
</comment>
<keyword evidence="5" id="KW-0378">Hydrolase</keyword>
<dbReference type="SUPFAM" id="SSF53098">
    <property type="entry name" value="Ribonuclease H-like"/>
    <property type="match status" value="1"/>
</dbReference>
<feature type="non-terminal residue" evidence="4">
    <location>
        <position position="2819"/>
    </location>
</feature>
<feature type="region of interest" description="Disordered" evidence="2">
    <location>
        <begin position="957"/>
        <end position="989"/>
    </location>
</feature>
<dbReference type="EMBL" id="CAMXCT020003283">
    <property type="protein sequence ID" value="CAL1156900.1"/>
    <property type="molecule type" value="Genomic_DNA"/>
</dbReference>
<gene>
    <name evidence="4" type="ORF">C1SCF055_LOCUS29387</name>
</gene>
<evidence type="ECO:0000313" key="4">
    <source>
        <dbReference type="EMBL" id="CAI4003525.1"/>
    </source>
</evidence>
<dbReference type="OrthoDB" id="448248at2759"/>
<organism evidence="4">
    <name type="scientific">Cladocopium goreaui</name>
    <dbReference type="NCBI Taxonomy" id="2562237"/>
    <lineage>
        <taxon>Eukaryota</taxon>
        <taxon>Sar</taxon>
        <taxon>Alveolata</taxon>
        <taxon>Dinophyceae</taxon>
        <taxon>Suessiales</taxon>
        <taxon>Symbiodiniaceae</taxon>
        <taxon>Cladocopium</taxon>
    </lineage>
</organism>
<dbReference type="GO" id="GO:0003676">
    <property type="term" value="F:nucleic acid binding"/>
    <property type="evidence" value="ECO:0007669"/>
    <property type="project" value="InterPro"/>
</dbReference>
<feature type="compositionally biased region" description="Acidic residues" evidence="2">
    <location>
        <begin position="778"/>
        <end position="789"/>
    </location>
</feature>
<feature type="domain" description="CCHC-type" evidence="3">
    <location>
        <begin position="501"/>
        <end position="516"/>
    </location>
</feature>
<protein>
    <submittedName>
        <fullName evidence="5">Copia protein (Gag-int-pol protein) [Cleaved into: Copia VLP protein Copia protease ]</fullName>
    </submittedName>
</protein>
<accession>A0A9P1D5U4</accession>
<dbReference type="InterPro" id="IPR036875">
    <property type="entry name" value="Znf_CCHC_sf"/>
</dbReference>
<dbReference type="EMBL" id="CAMXCT030003283">
    <property type="protein sequence ID" value="CAL4790837.1"/>
    <property type="molecule type" value="Genomic_DNA"/>
</dbReference>
<dbReference type="SMART" id="SM00343">
    <property type="entry name" value="ZnF_C2HC"/>
    <property type="match status" value="1"/>
</dbReference>
<proteinExistence type="predicted"/>
<feature type="compositionally biased region" description="Acidic residues" evidence="2">
    <location>
        <begin position="396"/>
        <end position="415"/>
    </location>
</feature>
<sequence>FDPTPCRVLRIMDDNTTLADDADIDLAELLMEMSRWEMQNLRAWEMQYLNQLFQATMRRPLEAIPKVMKLESTQVILEPYLDMKFLFNQVILEPYLDMKYLFTVLLEYLNKFLLDKYDKQMLREDQQSVQVLIHYKQKTLGEFVNGLRHGAEDPKPQAVGSAFEALGKAMPTSPTTASAAYPEEWLKKLVEALSGDKRAVVPPWSGAPSGLRSWLKQLGMWEQETTIPRARWGIKLYSALGEEARRIADVVPPEVLTGEGGYSAILTTLMARYKPYLEAIGPQSVDNFIYTGDRARGESFASFLSRKEVAKQEMEAQLGSVMNPLIAGRILLRQAALSDNQMQMMALKSNTLLSYEQVVNALRPLDRLETLAKSAGLPGAVASNTQRAFLQAGDETAGDYEEEGEEEDYVTESEESDNLLYFEDKEFDETEAIYVQAYNDVRKDLKSRRKERGFVRHGKQTGKKGANKKPKGRGRGFRKDGGRAKDEHIKGTEAELMARTRCFACQELGHISRNCPHKNGSKPKKGNFVTVGTSGSSTSTYMIQNKPEVFPPKKATLLRAIYAGVRVRTHEGVIDTAAEEAVVGSQSFNGMIEELRAAGLRPVPVRRPSAQCAGIGGQARLCGAYDVPTSIAGVLGILRFTVIQDGEGPEGFVTPPLIPVSYLETVGAQLDMQNDTYATADGGVSSGVAGIATSGTLTTSSSSSTSGFPPTVARDPDAGEPMDDVFFKNYIEAHVLPGDEPPKSRSRSRESKAATVAYIDTDTERPSARSLNELVEREQEESSGQYEEDPVLHPEQPVHPGQPVHSELPRRVEMLETPTLPVASPGDSEDTFESGVSWSPERAQPRPARFLWFEHQEEDSPVNSFVNEMNETTPLPEGRSVLFQLQDCYGQVRPLEIQEGWRRRLPVPNHLQSIPTVSLTGRRKVTMVDAYGRQATVDDNWVERSHRTMETPWFGNVTFYETPLPPRRDDEGDSRGPSPQDDDDQDQEIKVSSLQSSIYKMMHDEEEKPTRRKMGTAKCEAAWSRVVTAMFRLIYTTMNQMVLDYLQKKGNEIDDELYMQEKEKQPTKQKGKNKVVKKEWIPQGIGAPMSRSQAQDYWNVSPETCTHPGEYMRCRANRHQRWWCCLQCGSRWERLEADPAASSSTTIVPELPNAKKLQTNVGSYPEYLPAPRSQPKQGNIQLQVDHQGKIMRTPGATGSEQIPKAKMTAKSASAPRERSQSKDRKMGGLRAMRPPKRSQGQVPQYDLTEQEPQEFVDSDEEKPWQRVDMDSKSPQKNSFNDDSHLTGQTAAGMTCYVYGQSFTRHFANSAAESFGKTQVLTKQDKKMVKDALKVMEIYSPERVTKKAAKYGFTSGGALDLTNGWNFSKKSHQEAALRLIREKQPVLVILSPPCTAFSRLRSLSNFKRNPDIVRQEEAEAIEHVRFSVLIARIQHRAGRGFLFEHPKGATSWSLPSLSQLRDEPGVHTINLDMCRFGLRTSQGLPALKPTMLLTNLEALVNVLGRRCEGFHLKHGPLLAGEAKLAAKYTPMFVDAILRGLRQHVQAWVKFNQTEEDFWEDLEDSVVRHHRVPRRALFTPTGVSGCPSPTSKLTSQRTTKMTFLQGSTQVFSDNWRSAEAPKYAFTKLWKGTTTFQKHEPIVLPPNWRAAANYVVQAAAHPIYEYLTSETALQVDWNAAFPTHKILGGGPVSSSAASAAAVDEPTTSSMSSRRGLQDQQLAEVAQHPELPQQAEGDEMVVEGEIEDPDTEEETAEGRAKHALRDLKVKPLPTDAILHPEMRRELFRVHRNLGHPSRQVMTRALRHAGAKKEVIEFVKHHFRCDLCDRKQLPSSHRPSKLQTAMEFNSVVGIDIFQVKVPDLGDLLLLNCLCWGSNLQVVELLESKHSETVYEAFAKVWLMHYGPPGLLVSDQGGIFKTRLETVLHEISATTIEEVRTAIYETAMAHNRYYNRAGFTPFQRAFGTLPRLPASLLSDHQIDKEMILESAGDSMQRAWQIREAAGKAWLKWQDDEAVKRALSTKTRTMDKKEFADNEQVFIWRSVPGHKGWTGPGTIIAQKGDSFWISMRGYLVKANRGQLRHATAEESLGAELVKHLSTQLLEDIENNQVKFFRDVEGEGLPEMQPEMAEGEGDPPEMAGPALEPYSPSSPVATPMVLWKSYQKKKIYLQIWSWMDQHNNQKPAMPYPSPPQGLPSWPSNPRSLYLEVANEPAEEQPRWIRDRVNGHYTMDSPDGIKFNINQAVGYFNNQDTCIYLSKAKTSPGQVEFKHLSEKYKKIFRLARAKEVKSLLDSGAIKILSVEESRKFMKEHPNHVLTSRYVDRWKPTDAFGVVPEAFGEPGFLPEEHGGLAPKSRWCVVGWKDPHIHQIERTAPTPLTSSMYLALQLAASRRWVARSKDAKTAFLQSRPTTRSQKLACRMPSDEQFEGYSPEQLILLLTEVYGLVSGPSWWRRSLLEVLVKELGYRVCVYDRCVLTLDGAETDKVKDPNVPTRGILVLEVDDMLEAGDEVHRQKMDLLEKKLRFGKVVNLQDGGSGYAGRRIKQLPDFSFEYSMTDYVKNRLQKVNIKRKFLKKDATKIILNEDEETQLRGVIAAINWCAREGRPDGAAAASILSGSFPDPTMQNVIDCNMVVDKLKEQEIVIKIHAIPEADLRHLLVADSSFDPTGKQKPQHGWLQGLTTPQLNKGQFAPVSLISWRSKKLRSLVDDVEISMGLRGPPVVISAEDPRHQDPDDLMRLRWLPHNLNPADSLTKMPNAAHMAPLYESLTKKGMVIQKEEDELALSRGSGVKRSVWSLLALPTCLDDSWKSKGACASQVFRRAYN</sequence>
<dbReference type="InterPro" id="IPR012337">
    <property type="entry name" value="RNaseH-like_sf"/>
</dbReference>
<dbReference type="Proteomes" id="UP001152797">
    <property type="component" value="Unassembled WGS sequence"/>
</dbReference>
<dbReference type="SUPFAM" id="SSF57756">
    <property type="entry name" value="Retrovirus zinc finger-like domains"/>
    <property type="match status" value="1"/>
</dbReference>
<feature type="compositionally biased region" description="Acidic residues" evidence="2">
    <location>
        <begin position="1248"/>
        <end position="1260"/>
    </location>
</feature>
<evidence type="ECO:0000313" key="5">
    <source>
        <dbReference type="EMBL" id="CAL4790837.1"/>
    </source>
</evidence>
<evidence type="ECO:0000313" key="6">
    <source>
        <dbReference type="Proteomes" id="UP001152797"/>
    </source>
</evidence>
<dbReference type="Pfam" id="PF00098">
    <property type="entry name" value="zf-CCHC"/>
    <property type="match status" value="1"/>
</dbReference>
<feature type="compositionally biased region" description="Basic and acidic residues" evidence="2">
    <location>
        <begin position="477"/>
        <end position="487"/>
    </location>
</feature>
<feature type="compositionally biased region" description="Basic and acidic residues" evidence="2">
    <location>
        <begin position="1261"/>
        <end position="1284"/>
    </location>
</feature>
<feature type="region of interest" description="Disordered" evidence="2">
    <location>
        <begin position="449"/>
        <end position="487"/>
    </location>
</feature>
<name>A0A9P1D5U4_9DINO</name>
<feature type="compositionally biased region" description="Basic residues" evidence="2">
    <location>
        <begin position="449"/>
        <end position="476"/>
    </location>
</feature>
<keyword evidence="1" id="KW-0863">Zinc-finger</keyword>
<feature type="region of interest" description="Disordered" evidence="2">
    <location>
        <begin position="1689"/>
        <end position="1720"/>
    </location>
</feature>
<keyword evidence="6" id="KW-1185">Reference proteome</keyword>
<dbReference type="GO" id="GO:0006508">
    <property type="term" value="P:proteolysis"/>
    <property type="evidence" value="ECO:0007669"/>
    <property type="project" value="UniProtKB-KW"/>
</dbReference>
<feature type="compositionally biased region" description="Polar residues" evidence="2">
    <location>
        <begin position="1702"/>
        <end position="1717"/>
    </location>
</feature>
<dbReference type="PROSITE" id="PS50158">
    <property type="entry name" value="ZF_CCHC"/>
    <property type="match status" value="1"/>
</dbReference>
<dbReference type="Gene3D" id="4.10.60.10">
    <property type="entry name" value="Zinc finger, CCHC-type"/>
    <property type="match status" value="1"/>
</dbReference>
<feature type="compositionally biased region" description="Basic and acidic residues" evidence="2">
    <location>
        <begin position="1215"/>
        <end position="1226"/>
    </location>
</feature>
<evidence type="ECO:0000256" key="1">
    <source>
        <dbReference type="PROSITE-ProRule" id="PRU00047"/>
    </source>
</evidence>
<feature type="region of interest" description="Disordered" evidence="2">
    <location>
        <begin position="395"/>
        <end position="415"/>
    </location>
</feature>
<dbReference type="GO" id="GO:0008270">
    <property type="term" value="F:zinc ion binding"/>
    <property type="evidence" value="ECO:0007669"/>
    <property type="project" value="UniProtKB-KW"/>
</dbReference>
<feature type="non-terminal residue" evidence="4">
    <location>
        <position position="1"/>
    </location>
</feature>
<feature type="region of interest" description="Disordered" evidence="2">
    <location>
        <begin position="2120"/>
        <end position="2143"/>
    </location>
</feature>